<reference evidence="1 2" key="1">
    <citation type="submission" date="2015-05" db="EMBL/GenBank/DDBJ databases">
        <title>Evolution of Trichinella species and genotypes.</title>
        <authorList>
            <person name="Korhonen P.K."/>
            <person name="Edoardo P."/>
            <person name="Giuseppe L.R."/>
            <person name="Gasser R.B."/>
        </authorList>
    </citation>
    <scope>NUCLEOTIDE SEQUENCE [LARGE SCALE GENOMIC DNA]</scope>
    <source>
        <strain evidence="1">ISS10</strain>
    </source>
</reference>
<proteinExistence type="predicted"/>
<dbReference type="EMBL" id="JYDW01003739">
    <property type="protein sequence ID" value="KRZ39510.1"/>
    <property type="molecule type" value="Genomic_DNA"/>
</dbReference>
<organism evidence="1 2">
    <name type="scientific">Trichinella nativa</name>
    <dbReference type="NCBI Taxonomy" id="6335"/>
    <lineage>
        <taxon>Eukaryota</taxon>
        <taxon>Metazoa</taxon>
        <taxon>Ecdysozoa</taxon>
        <taxon>Nematoda</taxon>
        <taxon>Enoplea</taxon>
        <taxon>Dorylaimia</taxon>
        <taxon>Trichinellida</taxon>
        <taxon>Trichinellidae</taxon>
        <taxon>Trichinella</taxon>
    </lineage>
</organism>
<accession>A0A0V1JX72</accession>
<comment type="caution">
    <text evidence="1">The sequence shown here is derived from an EMBL/GenBank/DDBJ whole genome shotgun (WGS) entry which is preliminary data.</text>
</comment>
<keyword evidence="2" id="KW-1185">Reference proteome</keyword>
<dbReference type="Proteomes" id="UP000054721">
    <property type="component" value="Unassembled WGS sequence"/>
</dbReference>
<feature type="non-terminal residue" evidence="1">
    <location>
        <position position="62"/>
    </location>
</feature>
<sequence length="62" mass="6695">MFEELNDSDWRNASMVKITAVLAEDLGVSPSTHMVAHKHLHNSSSQGSGALFWHAGGSCIQT</sequence>
<evidence type="ECO:0000313" key="2">
    <source>
        <dbReference type="Proteomes" id="UP000054721"/>
    </source>
</evidence>
<evidence type="ECO:0000313" key="1">
    <source>
        <dbReference type="EMBL" id="KRZ39510.1"/>
    </source>
</evidence>
<protein>
    <submittedName>
        <fullName evidence="1">Uncharacterized protein</fullName>
    </submittedName>
</protein>
<gene>
    <name evidence="1" type="ORF">T02_5033</name>
</gene>
<dbReference type="AlphaFoldDB" id="A0A0V1JX72"/>
<name>A0A0V1JX72_9BILA</name>